<dbReference type="EMBL" id="CP130613">
    <property type="protein sequence ID" value="WKW15772.1"/>
    <property type="molecule type" value="Genomic_DNA"/>
</dbReference>
<dbReference type="Proteomes" id="UP001229955">
    <property type="component" value="Chromosome"/>
</dbReference>
<accession>A0AA49K0Z8</accession>
<accession>A0AA49JVI1</accession>
<name>A0AA49K0Z8_9BACT</name>
<evidence type="ECO:0000256" key="1">
    <source>
        <dbReference type="SAM" id="Coils"/>
    </source>
</evidence>
<evidence type="ECO:0000313" key="4">
    <source>
        <dbReference type="Proteomes" id="UP001229955"/>
    </source>
</evidence>
<dbReference type="KEGG" id="pspc:Strain318_002174"/>
<dbReference type="EMBL" id="CP130612">
    <property type="protein sequence ID" value="WKW12865.1"/>
    <property type="molecule type" value="Genomic_DNA"/>
</dbReference>
<proteinExistence type="predicted"/>
<feature type="coiled-coil region" evidence="1">
    <location>
        <begin position="242"/>
        <end position="269"/>
    </location>
</feature>
<dbReference type="AlphaFoldDB" id="A0AA49K0Z8"/>
<sequence length="367" mass="40433">MCSLIVEALPAQTAPPRVVALPGPAIELGEPVSNVGEFLELADGRVLISDFRERRLLIGDLRRHTLVDAARTGSGPREFQGASPIIRGANGEVLVWDVAQDRVLVLSPLGVPQRTRAADSQGAFAILPRAADASGRLYGEFRDWVRADRGLVQAESAAVIRISGRRRDTLALIQPLMRPHRTARDRFTLRASGFATQDAWGVFPDGRLIVVRGATYLPELVLPDGSRRAAAAISFRPLPVTARDRQDHMAEAQRALAETRRNARSAAAVQHANALRVAEPERWPQFKPPLRDAVILIDAKQRAWISVYDADESSGLRYDLLDRNGVRVGAVRLPRGERLIGFGNGTVYTVRIDEDDLSFVRRYSLPQ</sequence>
<protein>
    <recommendedName>
        <fullName evidence="5">6-bladed beta-propeller</fullName>
    </recommendedName>
</protein>
<keyword evidence="4" id="KW-1185">Reference proteome</keyword>
<gene>
    <name evidence="2" type="ORF">Strain138_002175</name>
    <name evidence="3" type="ORF">Strain318_002174</name>
</gene>
<evidence type="ECO:0000313" key="2">
    <source>
        <dbReference type="EMBL" id="WKW12865.1"/>
    </source>
</evidence>
<evidence type="ECO:0008006" key="5">
    <source>
        <dbReference type="Google" id="ProtNLM"/>
    </source>
</evidence>
<keyword evidence="1" id="KW-0175">Coiled coil</keyword>
<evidence type="ECO:0000313" key="3">
    <source>
        <dbReference type="EMBL" id="WKW15772.1"/>
    </source>
</evidence>
<organism evidence="3 4">
    <name type="scientific">Pseudogemmatithrix spongiicola</name>
    <dbReference type="NCBI Taxonomy" id="3062599"/>
    <lineage>
        <taxon>Bacteria</taxon>
        <taxon>Pseudomonadati</taxon>
        <taxon>Gemmatimonadota</taxon>
        <taxon>Gemmatimonadia</taxon>
        <taxon>Gemmatimonadales</taxon>
        <taxon>Gemmatimonadaceae</taxon>
        <taxon>Pseudogemmatithrix</taxon>
    </lineage>
</organism>
<dbReference type="RefSeq" id="WP_367885737.1">
    <property type="nucleotide sequence ID" value="NZ_CP130612.1"/>
</dbReference>
<reference evidence="3" key="1">
    <citation type="submission" date="2023-07" db="EMBL/GenBank/DDBJ databases">
        <authorList>
            <person name="Haufschild T."/>
            <person name="Kallscheuer N."/>
            <person name="Hammer J."/>
            <person name="Kohn T."/>
            <person name="Kabuu M."/>
            <person name="Jogler M."/>
            <person name="Wohfarth N."/>
            <person name="Heuer A."/>
            <person name="Rohde M."/>
            <person name="van Teeseling M.C.F."/>
            <person name="Jogler C."/>
        </authorList>
    </citation>
    <scope>NUCLEOTIDE SEQUENCE</scope>
    <source>
        <strain evidence="2">Strain 138</strain>
        <strain evidence="3">Strain 318</strain>
    </source>
</reference>